<dbReference type="Proteomes" id="UP001154282">
    <property type="component" value="Unassembled WGS sequence"/>
</dbReference>
<gene>
    <name evidence="2" type="ORF">LITE_LOCUS11646</name>
</gene>
<accession>A0AAV0J0R1</accession>
<evidence type="ECO:0000313" key="3">
    <source>
        <dbReference type="Proteomes" id="UP001154282"/>
    </source>
</evidence>
<comment type="caution">
    <text evidence="2">The sequence shown here is derived from an EMBL/GenBank/DDBJ whole genome shotgun (WGS) entry which is preliminary data.</text>
</comment>
<proteinExistence type="predicted"/>
<organism evidence="2 3">
    <name type="scientific">Linum tenue</name>
    <dbReference type="NCBI Taxonomy" id="586396"/>
    <lineage>
        <taxon>Eukaryota</taxon>
        <taxon>Viridiplantae</taxon>
        <taxon>Streptophyta</taxon>
        <taxon>Embryophyta</taxon>
        <taxon>Tracheophyta</taxon>
        <taxon>Spermatophyta</taxon>
        <taxon>Magnoliopsida</taxon>
        <taxon>eudicotyledons</taxon>
        <taxon>Gunneridae</taxon>
        <taxon>Pentapetalae</taxon>
        <taxon>rosids</taxon>
        <taxon>fabids</taxon>
        <taxon>Malpighiales</taxon>
        <taxon>Linaceae</taxon>
        <taxon>Linum</taxon>
    </lineage>
</organism>
<evidence type="ECO:0000256" key="1">
    <source>
        <dbReference type="SAM" id="MobiDB-lite"/>
    </source>
</evidence>
<dbReference type="EMBL" id="CAMGYJ010000004">
    <property type="protein sequence ID" value="CAI0402538.1"/>
    <property type="molecule type" value="Genomic_DNA"/>
</dbReference>
<feature type="region of interest" description="Disordered" evidence="1">
    <location>
        <begin position="35"/>
        <end position="54"/>
    </location>
</feature>
<feature type="compositionally biased region" description="Pro residues" evidence="1">
    <location>
        <begin position="1"/>
        <end position="11"/>
    </location>
</feature>
<dbReference type="AlphaFoldDB" id="A0AAV0J0R1"/>
<sequence length="103" mass="11325">MRSIPPPPPPASDREQRPPPLGNDELQSSSRRIFLLPRSNSSLPPPPPAADRECSDKLHQSFRPHILLLTCASFRVKASSSDPSSPSPDLFLSCMAKAALRIW</sequence>
<feature type="region of interest" description="Disordered" evidence="1">
    <location>
        <begin position="1"/>
        <end position="30"/>
    </location>
</feature>
<keyword evidence="3" id="KW-1185">Reference proteome</keyword>
<protein>
    <submittedName>
        <fullName evidence="2">Uncharacterized protein</fullName>
    </submittedName>
</protein>
<name>A0AAV0J0R1_9ROSI</name>
<evidence type="ECO:0000313" key="2">
    <source>
        <dbReference type="EMBL" id="CAI0402538.1"/>
    </source>
</evidence>
<reference evidence="2" key="1">
    <citation type="submission" date="2022-08" db="EMBL/GenBank/DDBJ databases">
        <authorList>
            <person name="Gutierrez-Valencia J."/>
        </authorList>
    </citation>
    <scope>NUCLEOTIDE SEQUENCE</scope>
</reference>